<name>A0A5C1I0V5_9SPHI</name>
<evidence type="ECO:0000256" key="1">
    <source>
        <dbReference type="ARBA" id="ARBA00022649"/>
    </source>
</evidence>
<dbReference type="InterPro" id="IPR007712">
    <property type="entry name" value="RelE/ParE_toxin"/>
</dbReference>
<sequence>MDEFEIFWSDEARKTFVEVIEYLEYKWTIKEINDFISRTDSILIKIRTNPFLFQQHKNDPSIRQAVLHPNVSLLYRVTDDQKIIFLLTFWDNRQDSERLKIE</sequence>
<protein>
    <recommendedName>
        <fullName evidence="4">Type II toxin-antitoxin system RelE/ParE family toxin</fullName>
    </recommendedName>
</protein>
<gene>
    <name evidence="2" type="ORF">DEO27_017850</name>
</gene>
<keyword evidence="3" id="KW-1185">Reference proteome</keyword>
<dbReference type="EMBL" id="CP043450">
    <property type="protein sequence ID" value="QEM11812.1"/>
    <property type="molecule type" value="Genomic_DNA"/>
</dbReference>
<dbReference type="KEGG" id="mrub:DEO27_017850"/>
<dbReference type="RefSeq" id="WP_112567436.1">
    <property type="nucleotide sequence ID" value="NZ_CP043450.1"/>
</dbReference>
<dbReference type="InterPro" id="IPR035093">
    <property type="entry name" value="RelE/ParE_toxin_dom_sf"/>
</dbReference>
<keyword evidence="1" id="KW-1277">Toxin-antitoxin system</keyword>
<evidence type="ECO:0008006" key="4">
    <source>
        <dbReference type="Google" id="ProtNLM"/>
    </source>
</evidence>
<organism evidence="2 3">
    <name type="scientific">Mucilaginibacter rubeus</name>
    <dbReference type="NCBI Taxonomy" id="2027860"/>
    <lineage>
        <taxon>Bacteria</taxon>
        <taxon>Pseudomonadati</taxon>
        <taxon>Bacteroidota</taxon>
        <taxon>Sphingobacteriia</taxon>
        <taxon>Sphingobacteriales</taxon>
        <taxon>Sphingobacteriaceae</taxon>
        <taxon>Mucilaginibacter</taxon>
    </lineage>
</organism>
<accession>A0A5C1I0V5</accession>
<dbReference type="Gene3D" id="3.30.2310.20">
    <property type="entry name" value="RelE-like"/>
    <property type="match status" value="1"/>
</dbReference>
<evidence type="ECO:0000313" key="2">
    <source>
        <dbReference type="EMBL" id="QEM11812.1"/>
    </source>
</evidence>
<dbReference type="Pfam" id="PF05016">
    <property type="entry name" value="ParE_toxin"/>
    <property type="match status" value="1"/>
</dbReference>
<reference evidence="2" key="1">
    <citation type="submission" date="2019-08" db="EMBL/GenBank/DDBJ databases">
        <title>Comparative genome analysis confer to the adaptation heavy metal polluted environment.</title>
        <authorList>
            <person name="Li Y."/>
        </authorList>
    </citation>
    <scope>NUCLEOTIDE SEQUENCE [LARGE SCALE GENOMIC DNA]</scope>
    <source>
        <strain evidence="2">P1</strain>
    </source>
</reference>
<evidence type="ECO:0000313" key="3">
    <source>
        <dbReference type="Proteomes" id="UP000251402"/>
    </source>
</evidence>
<dbReference type="AlphaFoldDB" id="A0A5C1I0V5"/>
<dbReference type="OrthoDB" id="1098070at2"/>
<proteinExistence type="predicted"/>
<dbReference type="Proteomes" id="UP000251402">
    <property type="component" value="Chromosome"/>
</dbReference>